<proteinExistence type="predicted"/>
<dbReference type="Gene3D" id="3.40.50.150">
    <property type="entry name" value="Vaccinia Virus protein VP39"/>
    <property type="match status" value="1"/>
</dbReference>
<evidence type="ECO:0000259" key="2">
    <source>
        <dbReference type="Pfam" id="PF13649"/>
    </source>
</evidence>
<dbReference type="OrthoDB" id="2013972at2759"/>
<dbReference type="Pfam" id="PF13649">
    <property type="entry name" value="Methyltransf_25"/>
    <property type="match status" value="1"/>
</dbReference>
<dbReference type="InterPro" id="IPR029063">
    <property type="entry name" value="SAM-dependent_MTases_sf"/>
</dbReference>
<name>A0A397U750_9GLOM</name>
<evidence type="ECO:0000313" key="3">
    <source>
        <dbReference type="EMBL" id="RIB06085.1"/>
    </source>
</evidence>
<dbReference type="STRING" id="44941.A0A397U750"/>
<reference evidence="3 4" key="1">
    <citation type="submission" date="2018-06" db="EMBL/GenBank/DDBJ databases">
        <title>Comparative genomics reveals the genomic features of Rhizophagus irregularis, R. cerebriforme, R. diaphanum and Gigaspora rosea, and their symbiotic lifestyle signature.</title>
        <authorList>
            <person name="Morin E."/>
            <person name="San Clemente H."/>
            <person name="Chen E.C.H."/>
            <person name="De La Providencia I."/>
            <person name="Hainaut M."/>
            <person name="Kuo A."/>
            <person name="Kohler A."/>
            <person name="Murat C."/>
            <person name="Tang N."/>
            <person name="Roy S."/>
            <person name="Loubradou J."/>
            <person name="Henrissat B."/>
            <person name="Grigoriev I.V."/>
            <person name="Corradi N."/>
            <person name="Roux C."/>
            <person name="Martin F.M."/>
        </authorList>
    </citation>
    <scope>NUCLEOTIDE SEQUENCE [LARGE SCALE GENOMIC DNA]</scope>
    <source>
        <strain evidence="3 4">DAOM 194757</strain>
    </source>
</reference>
<feature type="compositionally biased region" description="Basic and acidic residues" evidence="1">
    <location>
        <begin position="1"/>
        <end position="23"/>
    </location>
</feature>
<protein>
    <recommendedName>
        <fullName evidence="2">Methyltransferase domain-containing protein</fullName>
    </recommendedName>
</protein>
<feature type="compositionally biased region" description="Basic and acidic residues" evidence="1">
    <location>
        <begin position="45"/>
        <end position="64"/>
    </location>
</feature>
<dbReference type="SUPFAM" id="SSF53335">
    <property type="entry name" value="S-adenosyl-L-methionine-dependent methyltransferases"/>
    <property type="match status" value="1"/>
</dbReference>
<dbReference type="AlphaFoldDB" id="A0A397U750"/>
<organism evidence="3 4">
    <name type="scientific">Gigaspora rosea</name>
    <dbReference type="NCBI Taxonomy" id="44941"/>
    <lineage>
        <taxon>Eukaryota</taxon>
        <taxon>Fungi</taxon>
        <taxon>Fungi incertae sedis</taxon>
        <taxon>Mucoromycota</taxon>
        <taxon>Glomeromycotina</taxon>
        <taxon>Glomeromycetes</taxon>
        <taxon>Diversisporales</taxon>
        <taxon>Gigasporaceae</taxon>
        <taxon>Gigaspora</taxon>
    </lineage>
</organism>
<gene>
    <name evidence="3" type="ORF">C2G38_2217985</name>
</gene>
<accession>A0A397U750</accession>
<feature type="region of interest" description="Disordered" evidence="1">
    <location>
        <begin position="1"/>
        <end position="74"/>
    </location>
</feature>
<comment type="caution">
    <text evidence="3">The sequence shown here is derived from an EMBL/GenBank/DDBJ whole genome shotgun (WGS) entry which is preliminary data.</text>
</comment>
<evidence type="ECO:0000256" key="1">
    <source>
        <dbReference type="SAM" id="MobiDB-lite"/>
    </source>
</evidence>
<dbReference type="EMBL" id="QKWP01001871">
    <property type="protein sequence ID" value="RIB06085.1"/>
    <property type="molecule type" value="Genomic_DNA"/>
</dbReference>
<dbReference type="Proteomes" id="UP000266673">
    <property type="component" value="Unassembled WGS sequence"/>
</dbReference>
<sequence>MDDDSLSSHDHPDTMQEQDKSIDTRPNVLENVTEPIVNLQPECLEQLKETDPSEISHDSDEVRRLSKHPLPNNDKEEDRLQAVHYFLKNLFQSNYIAPVQSILKDSNAQVLDICCGSATWIMEMATEFPLSSFTGTSLSPVCPRDVPSNCKFACVNILEGLPFPDNYFDYVHCRCILAGFNINDWNTKIIPEIVRVSKPDAFYEHCELDIHHVNTGPIMKKITNSEMSLGTSLGVENSLFDKLGDFLLSNKFITNINQQQKYCPLGKWGGESGKLNIDIFRNSCLTIRSQMAEFLNITPEEFEDMVNDCIKEAEDFRTYSKIHLIYAQKIVPSISV</sequence>
<dbReference type="CDD" id="cd02440">
    <property type="entry name" value="AdoMet_MTases"/>
    <property type="match status" value="1"/>
</dbReference>
<dbReference type="InterPro" id="IPR041698">
    <property type="entry name" value="Methyltransf_25"/>
</dbReference>
<keyword evidence="4" id="KW-1185">Reference proteome</keyword>
<feature type="domain" description="Methyltransferase" evidence="2">
    <location>
        <begin position="110"/>
        <end position="200"/>
    </location>
</feature>
<evidence type="ECO:0000313" key="4">
    <source>
        <dbReference type="Proteomes" id="UP000266673"/>
    </source>
</evidence>
<dbReference type="PANTHER" id="PTHR43591:SF110">
    <property type="entry name" value="RHODANESE DOMAIN-CONTAINING PROTEIN"/>
    <property type="match status" value="1"/>
</dbReference>
<dbReference type="PANTHER" id="PTHR43591">
    <property type="entry name" value="METHYLTRANSFERASE"/>
    <property type="match status" value="1"/>
</dbReference>